<evidence type="ECO:0000313" key="3">
    <source>
        <dbReference type="Proteomes" id="UP001596432"/>
    </source>
</evidence>
<dbReference type="AlphaFoldDB" id="A0ABD5Y3J6"/>
<gene>
    <name evidence="2" type="ORF">ACFQMA_16630</name>
</gene>
<dbReference type="RefSeq" id="WP_274322532.1">
    <property type="nucleotide sequence ID" value="NZ_CP118158.1"/>
</dbReference>
<dbReference type="GeneID" id="78821764"/>
<organism evidence="2 3">
    <name type="scientific">Halosimplex aquaticum</name>
    <dbReference type="NCBI Taxonomy" id="3026162"/>
    <lineage>
        <taxon>Archaea</taxon>
        <taxon>Methanobacteriati</taxon>
        <taxon>Methanobacteriota</taxon>
        <taxon>Stenosarchaea group</taxon>
        <taxon>Halobacteria</taxon>
        <taxon>Halobacteriales</taxon>
        <taxon>Haloarculaceae</taxon>
        <taxon>Halosimplex</taxon>
    </lineage>
</organism>
<feature type="compositionally biased region" description="Basic and acidic residues" evidence="1">
    <location>
        <begin position="11"/>
        <end position="20"/>
    </location>
</feature>
<feature type="region of interest" description="Disordered" evidence="1">
    <location>
        <begin position="1"/>
        <end position="20"/>
    </location>
</feature>
<name>A0ABD5Y3J6_9EURY</name>
<sequence>MNALCPNCRSAEGEVTDRNSEPEAGLRVEFCCPECDHDWDVTL</sequence>
<evidence type="ECO:0000313" key="2">
    <source>
        <dbReference type="EMBL" id="MFC7141451.1"/>
    </source>
</evidence>
<reference evidence="2 3" key="1">
    <citation type="journal article" date="2019" name="Int. J. Syst. Evol. Microbiol.">
        <title>The Global Catalogue of Microorganisms (GCM) 10K type strain sequencing project: providing services to taxonomists for standard genome sequencing and annotation.</title>
        <authorList>
            <consortium name="The Broad Institute Genomics Platform"/>
            <consortium name="The Broad Institute Genome Sequencing Center for Infectious Disease"/>
            <person name="Wu L."/>
            <person name="Ma J."/>
        </authorList>
    </citation>
    <scope>NUCLEOTIDE SEQUENCE [LARGE SCALE GENOMIC DNA]</scope>
    <source>
        <strain evidence="2 3">XZYJT29</strain>
    </source>
</reference>
<keyword evidence="3" id="KW-1185">Reference proteome</keyword>
<dbReference type="EMBL" id="JBHTAS010000001">
    <property type="protein sequence ID" value="MFC7141451.1"/>
    <property type="molecule type" value="Genomic_DNA"/>
</dbReference>
<evidence type="ECO:0008006" key="4">
    <source>
        <dbReference type="Google" id="ProtNLM"/>
    </source>
</evidence>
<dbReference type="Proteomes" id="UP001596432">
    <property type="component" value="Unassembled WGS sequence"/>
</dbReference>
<protein>
    <recommendedName>
        <fullName evidence="4">Small CPxCG-related zinc finger protein</fullName>
    </recommendedName>
</protein>
<comment type="caution">
    <text evidence="2">The sequence shown here is derived from an EMBL/GenBank/DDBJ whole genome shotgun (WGS) entry which is preliminary data.</text>
</comment>
<proteinExistence type="predicted"/>
<evidence type="ECO:0000256" key="1">
    <source>
        <dbReference type="SAM" id="MobiDB-lite"/>
    </source>
</evidence>
<accession>A0ABD5Y3J6</accession>